<evidence type="ECO:0000256" key="1">
    <source>
        <dbReference type="SAM" id="Phobius"/>
    </source>
</evidence>
<gene>
    <name evidence="2" type="ORF">ALIPUT_00918</name>
</gene>
<dbReference type="EMBL" id="ABFK02000017">
    <property type="protein sequence ID" value="EDS03861.1"/>
    <property type="molecule type" value="Genomic_DNA"/>
</dbReference>
<feature type="transmembrane region" description="Helical" evidence="1">
    <location>
        <begin position="28"/>
        <end position="48"/>
    </location>
</feature>
<proteinExistence type="predicted"/>
<keyword evidence="3" id="KW-1185">Reference proteome</keyword>
<evidence type="ECO:0000313" key="2">
    <source>
        <dbReference type="EMBL" id="EDS03861.1"/>
    </source>
</evidence>
<accession>B0MUX7</accession>
<reference evidence="2" key="1">
    <citation type="submission" date="2007-10" db="EMBL/GenBank/DDBJ databases">
        <authorList>
            <person name="Fulton L."/>
            <person name="Clifton S."/>
            <person name="Fulton B."/>
            <person name="Xu J."/>
            <person name="Minx P."/>
            <person name="Pepin K.H."/>
            <person name="Johnson M."/>
            <person name="Thiruvilangam P."/>
            <person name="Bhonagiri V."/>
            <person name="Nash W.E."/>
            <person name="Mardis E.R."/>
            <person name="Wilson R.K."/>
        </authorList>
    </citation>
    <scope>NUCLEOTIDE SEQUENCE [LARGE SCALE GENOMIC DNA]</scope>
    <source>
        <strain evidence="2">DSM 17216</strain>
    </source>
</reference>
<dbReference type="Proteomes" id="UP000005819">
    <property type="component" value="Unassembled WGS sequence"/>
</dbReference>
<evidence type="ECO:0000313" key="3">
    <source>
        <dbReference type="Proteomes" id="UP000005819"/>
    </source>
</evidence>
<keyword evidence="1" id="KW-0812">Transmembrane</keyword>
<protein>
    <submittedName>
        <fullName evidence="2">Uncharacterized protein</fullName>
    </submittedName>
</protein>
<feature type="transmembrane region" description="Helical" evidence="1">
    <location>
        <begin position="60"/>
        <end position="78"/>
    </location>
</feature>
<comment type="caution">
    <text evidence="2">The sequence shown here is derived from an EMBL/GenBank/DDBJ whole genome shotgun (WGS) entry which is preliminary data.</text>
</comment>
<keyword evidence="1" id="KW-1133">Transmembrane helix</keyword>
<organism evidence="2 3">
    <name type="scientific">Alistipes putredinis DSM 17216</name>
    <dbReference type="NCBI Taxonomy" id="445970"/>
    <lineage>
        <taxon>Bacteria</taxon>
        <taxon>Pseudomonadati</taxon>
        <taxon>Bacteroidota</taxon>
        <taxon>Bacteroidia</taxon>
        <taxon>Bacteroidales</taxon>
        <taxon>Rikenellaceae</taxon>
        <taxon>Alistipes</taxon>
    </lineage>
</organism>
<dbReference type="HOGENOM" id="CLU_1575201_0_0_10"/>
<sequence>MAFIRHLKNRAMSKYGYDDTRQTRFRRLLLGMGVAMLLFFLLLKIFFAEQLPFTSLHWKLIFGYFLLLSVAVLVYPVFRKMRDQDRWSIQNGAIEIEEGVLHLSVVRGRETRRLNVEIKNLKIVTSDDVRIRIDTPVGQLTISADKFVTPEEYASFQAELIGAGCKREE</sequence>
<dbReference type="AlphaFoldDB" id="B0MUX7"/>
<reference evidence="2" key="2">
    <citation type="submission" date="2013-09" db="EMBL/GenBank/DDBJ databases">
        <title>Draft genome sequence of Alistipes putredinis (DSM 17216).</title>
        <authorList>
            <person name="Sudarsanam P."/>
            <person name="Ley R."/>
            <person name="Guruge J."/>
            <person name="Turnbaugh P.J."/>
            <person name="Mahowald M."/>
            <person name="Liep D."/>
            <person name="Gordon J."/>
        </authorList>
    </citation>
    <scope>NUCLEOTIDE SEQUENCE</scope>
    <source>
        <strain evidence="2">DSM 17216</strain>
    </source>
</reference>
<keyword evidence="1" id="KW-0472">Membrane</keyword>
<name>B0MUX7_9BACT</name>